<gene>
    <name evidence="6" type="ORF">LITE_LOCUS26236</name>
</gene>
<dbReference type="CDD" id="cd22269">
    <property type="entry name" value="DPBB_EG45-like"/>
    <property type="match status" value="1"/>
</dbReference>
<dbReference type="SMART" id="SM00837">
    <property type="entry name" value="DPBB_1"/>
    <property type="match status" value="1"/>
</dbReference>
<evidence type="ECO:0000256" key="4">
    <source>
        <dbReference type="SAM" id="SignalP"/>
    </source>
</evidence>
<keyword evidence="3 4" id="KW-0732">Signal</keyword>
<reference evidence="6" key="1">
    <citation type="submission" date="2022-08" db="EMBL/GenBank/DDBJ databases">
        <authorList>
            <person name="Gutierrez-Valencia J."/>
        </authorList>
    </citation>
    <scope>NUCLEOTIDE SEQUENCE</scope>
</reference>
<dbReference type="PROSITE" id="PS51257">
    <property type="entry name" value="PROKAR_LIPOPROTEIN"/>
    <property type="match status" value="1"/>
</dbReference>
<dbReference type="PROSITE" id="PS50842">
    <property type="entry name" value="EXPANSIN_EG45"/>
    <property type="match status" value="1"/>
</dbReference>
<dbReference type="Gene3D" id="2.40.40.10">
    <property type="entry name" value="RlpA-like domain"/>
    <property type="match status" value="1"/>
</dbReference>
<dbReference type="PANTHER" id="PTHR47295:SF4">
    <property type="entry name" value="EXPANSIN-LIKE EG45 DOMAIN-CONTAINING PROTEIN"/>
    <property type="match status" value="1"/>
</dbReference>
<protein>
    <recommendedName>
        <fullName evidence="5">Expansin-like EG45 domain-containing protein</fullName>
    </recommendedName>
</protein>
<feature type="domain" description="Expansin-like EG45" evidence="5">
    <location>
        <begin position="26"/>
        <end position="146"/>
    </location>
</feature>
<dbReference type="PANTHER" id="PTHR47295">
    <property type="entry name" value="EG45-LIKE DOMAIN CONTAINING PROTEIN 1-RELATED"/>
    <property type="match status" value="1"/>
</dbReference>
<dbReference type="InterPro" id="IPR044206">
    <property type="entry name" value="EGC1/2"/>
</dbReference>
<dbReference type="EMBL" id="CAMGYJ010000006">
    <property type="protein sequence ID" value="CAI0439680.1"/>
    <property type="molecule type" value="Genomic_DNA"/>
</dbReference>
<accession>A0AAV0M1G8</accession>
<proteinExistence type="predicted"/>
<name>A0AAV0M1G8_9ROSI</name>
<dbReference type="InterPro" id="IPR009009">
    <property type="entry name" value="RlpA-like_DPBB"/>
</dbReference>
<dbReference type="Proteomes" id="UP001154282">
    <property type="component" value="Unassembled WGS sequence"/>
</dbReference>
<organism evidence="6 7">
    <name type="scientific">Linum tenue</name>
    <dbReference type="NCBI Taxonomy" id="586396"/>
    <lineage>
        <taxon>Eukaryota</taxon>
        <taxon>Viridiplantae</taxon>
        <taxon>Streptophyta</taxon>
        <taxon>Embryophyta</taxon>
        <taxon>Tracheophyta</taxon>
        <taxon>Spermatophyta</taxon>
        <taxon>Magnoliopsida</taxon>
        <taxon>eudicotyledons</taxon>
        <taxon>Gunneridae</taxon>
        <taxon>Pentapetalae</taxon>
        <taxon>rosids</taxon>
        <taxon>fabids</taxon>
        <taxon>Malpighiales</taxon>
        <taxon>Linaceae</taxon>
        <taxon>Linum</taxon>
    </lineage>
</organism>
<evidence type="ECO:0000313" key="7">
    <source>
        <dbReference type="Proteomes" id="UP001154282"/>
    </source>
</evidence>
<dbReference type="Pfam" id="PF03330">
    <property type="entry name" value="DPBB_1"/>
    <property type="match status" value="1"/>
</dbReference>
<dbReference type="InterPro" id="IPR007112">
    <property type="entry name" value="Expansin/allergen_DPBB_dom"/>
</dbReference>
<evidence type="ECO:0000256" key="3">
    <source>
        <dbReference type="ARBA" id="ARBA00022729"/>
    </source>
</evidence>
<keyword evidence="7" id="KW-1185">Reference proteome</keyword>
<evidence type="ECO:0000256" key="1">
    <source>
        <dbReference type="ARBA" id="ARBA00004613"/>
    </source>
</evidence>
<dbReference type="GO" id="GO:0009627">
    <property type="term" value="P:systemic acquired resistance"/>
    <property type="evidence" value="ECO:0007669"/>
    <property type="project" value="InterPro"/>
</dbReference>
<keyword evidence="2" id="KW-0964">Secreted</keyword>
<comment type="subcellular location">
    <subcellularLocation>
        <location evidence="1">Secreted</location>
    </subcellularLocation>
</comment>
<dbReference type="InterPro" id="IPR036908">
    <property type="entry name" value="RlpA-like_sf"/>
</dbReference>
<dbReference type="GO" id="GO:0048046">
    <property type="term" value="C:apoplast"/>
    <property type="evidence" value="ECO:0007669"/>
    <property type="project" value="InterPro"/>
</dbReference>
<sequence>MSLVQRSSGRVAVLITTFAAVSLLSCHPCGAGQWYGTASYYTPPYEPSACYGFEKQSGMFAAASETYLWEGGSACGKSYRVRCMSGTNDGVDVPCKDGQTVTVRIVDMCPANSCKATIDLSNEAFDQIADPKEGIINIYFEEYVQN</sequence>
<dbReference type="FunFam" id="2.40.40.10:FF:000005">
    <property type="entry name" value="Barwin-related endoglucanase"/>
    <property type="match status" value="1"/>
</dbReference>
<evidence type="ECO:0000313" key="6">
    <source>
        <dbReference type="EMBL" id="CAI0439680.1"/>
    </source>
</evidence>
<evidence type="ECO:0000256" key="2">
    <source>
        <dbReference type="ARBA" id="ARBA00022525"/>
    </source>
</evidence>
<comment type="caution">
    <text evidence="6">The sequence shown here is derived from an EMBL/GenBank/DDBJ whole genome shotgun (WGS) entry which is preliminary data.</text>
</comment>
<dbReference type="SUPFAM" id="SSF50685">
    <property type="entry name" value="Barwin-like endoglucanases"/>
    <property type="match status" value="1"/>
</dbReference>
<feature type="chain" id="PRO_5043606101" description="Expansin-like EG45 domain-containing protein" evidence="4">
    <location>
        <begin position="32"/>
        <end position="146"/>
    </location>
</feature>
<evidence type="ECO:0000259" key="5">
    <source>
        <dbReference type="PROSITE" id="PS50842"/>
    </source>
</evidence>
<dbReference type="AlphaFoldDB" id="A0AAV0M1G8"/>
<feature type="signal peptide" evidence="4">
    <location>
        <begin position="1"/>
        <end position="31"/>
    </location>
</feature>